<dbReference type="InterPro" id="IPR010559">
    <property type="entry name" value="Sig_transdc_His_kin_internal"/>
</dbReference>
<dbReference type="EMBL" id="BAABJX010000026">
    <property type="protein sequence ID" value="GAA4832775.1"/>
    <property type="molecule type" value="Genomic_DNA"/>
</dbReference>
<gene>
    <name evidence="3" type="ORF">GCM10023331_17530</name>
</gene>
<dbReference type="PANTHER" id="PTHR34220:SF7">
    <property type="entry name" value="SENSOR HISTIDINE KINASE YPDA"/>
    <property type="match status" value="1"/>
</dbReference>
<evidence type="ECO:0000313" key="3">
    <source>
        <dbReference type="EMBL" id="GAA4832775.1"/>
    </source>
</evidence>
<sequence>MKDIINPRLLLIPFFWVVMSALPAGMMVWMGEKSADEVFNFVVHVTPKLLVHITLVVFVFGFLTKRLNKHVPWNSRGPLRIFLDTLMVVTFSVGMIVTLTPHLKVPAEMRFAMPFIVHTLVMVIIEMVLIYEDKKDLEVEVQKMEKEHIASKYNALKQQLDHHFLFNNLSVLSSLIYEDVDRADRFIQELSKIYRYVLNIKEKVLVPVKEELEFIDSYMFLLSIRFEEGLHYQQKVSEEVKEWYIPPLSLQLIVENAVKHNVVSKSQPLEICIRQESDCLVITNTYQLRKEPNMASNKTGQAHLTEKYELLSGELPTFYQEDGKYIVTLPLIKEPKY</sequence>
<keyword evidence="1" id="KW-0812">Transmembrane</keyword>
<accession>A0ABP9DB49</accession>
<evidence type="ECO:0000313" key="4">
    <source>
        <dbReference type="Proteomes" id="UP001500298"/>
    </source>
</evidence>
<feature type="transmembrane region" description="Helical" evidence="1">
    <location>
        <begin position="49"/>
        <end position="67"/>
    </location>
</feature>
<reference evidence="4" key="1">
    <citation type="journal article" date="2019" name="Int. J. Syst. Evol. Microbiol.">
        <title>The Global Catalogue of Microorganisms (GCM) 10K type strain sequencing project: providing services to taxonomists for standard genome sequencing and annotation.</title>
        <authorList>
            <consortium name="The Broad Institute Genomics Platform"/>
            <consortium name="The Broad Institute Genome Sequencing Center for Infectious Disease"/>
            <person name="Wu L."/>
            <person name="Ma J."/>
        </authorList>
    </citation>
    <scope>NUCLEOTIDE SEQUENCE [LARGE SCALE GENOMIC DNA]</scope>
    <source>
        <strain evidence="4">JCM 18326</strain>
    </source>
</reference>
<feature type="transmembrane region" description="Helical" evidence="1">
    <location>
        <begin position="9"/>
        <end position="29"/>
    </location>
</feature>
<evidence type="ECO:0000256" key="1">
    <source>
        <dbReference type="SAM" id="Phobius"/>
    </source>
</evidence>
<dbReference type="Proteomes" id="UP001500298">
    <property type="component" value="Unassembled WGS sequence"/>
</dbReference>
<feature type="transmembrane region" description="Helical" evidence="1">
    <location>
        <begin position="79"/>
        <end position="99"/>
    </location>
</feature>
<dbReference type="PANTHER" id="PTHR34220">
    <property type="entry name" value="SENSOR HISTIDINE KINASE YPDA"/>
    <property type="match status" value="1"/>
</dbReference>
<proteinExistence type="predicted"/>
<protein>
    <recommendedName>
        <fullName evidence="2">Signal transduction histidine kinase internal region domain-containing protein</fullName>
    </recommendedName>
</protein>
<feature type="domain" description="Signal transduction histidine kinase internal region" evidence="2">
    <location>
        <begin position="152"/>
        <end position="228"/>
    </location>
</feature>
<comment type="caution">
    <text evidence="3">The sequence shown here is derived from an EMBL/GenBank/DDBJ whole genome shotgun (WGS) entry which is preliminary data.</text>
</comment>
<keyword evidence="1" id="KW-0472">Membrane</keyword>
<dbReference type="Pfam" id="PF06580">
    <property type="entry name" value="His_kinase"/>
    <property type="match status" value="1"/>
</dbReference>
<feature type="transmembrane region" description="Helical" evidence="1">
    <location>
        <begin position="111"/>
        <end position="131"/>
    </location>
</feature>
<dbReference type="RefSeq" id="WP_345371020.1">
    <property type="nucleotide sequence ID" value="NZ_BAABJX010000026.1"/>
</dbReference>
<name>A0ABP9DB49_9BACT</name>
<evidence type="ECO:0000259" key="2">
    <source>
        <dbReference type="Pfam" id="PF06580"/>
    </source>
</evidence>
<dbReference type="InterPro" id="IPR050640">
    <property type="entry name" value="Bact_2-comp_sensor_kinase"/>
</dbReference>
<organism evidence="3 4">
    <name type="scientific">Algivirga pacifica</name>
    <dbReference type="NCBI Taxonomy" id="1162670"/>
    <lineage>
        <taxon>Bacteria</taxon>
        <taxon>Pseudomonadati</taxon>
        <taxon>Bacteroidota</taxon>
        <taxon>Cytophagia</taxon>
        <taxon>Cytophagales</taxon>
        <taxon>Flammeovirgaceae</taxon>
        <taxon>Algivirga</taxon>
    </lineage>
</organism>
<keyword evidence="4" id="KW-1185">Reference proteome</keyword>
<keyword evidence="1" id="KW-1133">Transmembrane helix</keyword>